<proteinExistence type="predicted"/>
<dbReference type="EMBL" id="JABFTP020000144">
    <property type="protein sequence ID" value="KAL3282423.1"/>
    <property type="molecule type" value="Genomic_DNA"/>
</dbReference>
<evidence type="ECO:0000313" key="1">
    <source>
        <dbReference type="EMBL" id="KAL3282423.1"/>
    </source>
</evidence>
<accession>A0ABD2NUN1</accession>
<evidence type="ECO:0000313" key="2">
    <source>
        <dbReference type="Proteomes" id="UP001516400"/>
    </source>
</evidence>
<organism evidence="1 2">
    <name type="scientific">Cryptolaemus montrouzieri</name>
    <dbReference type="NCBI Taxonomy" id="559131"/>
    <lineage>
        <taxon>Eukaryota</taxon>
        <taxon>Metazoa</taxon>
        <taxon>Ecdysozoa</taxon>
        <taxon>Arthropoda</taxon>
        <taxon>Hexapoda</taxon>
        <taxon>Insecta</taxon>
        <taxon>Pterygota</taxon>
        <taxon>Neoptera</taxon>
        <taxon>Endopterygota</taxon>
        <taxon>Coleoptera</taxon>
        <taxon>Polyphaga</taxon>
        <taxon>Cucujiformia</taxon>
        <taxon>Coccinelloidea</taxon>
        <taxon>Coccinellidae</taxon>
        <taxon>Scymninae</taxon>
        <taxon>Scymnini</taxon>
        <taxon>Cryptolaemus</taxon>
    </lineage>
</organism>
<reference evidence="1 2" key="1">
    <citation type="journal article" date="2021" name="BMC Biol.">
        <title>Horizontally acquired antibacterial genes associated with adaptive radiation of ladybird beetles.</title>
        <authorList>
            <person name="Li H.S."/>
            <person name="Tang X.F."/>
            <person name="Huang Y.H."/>
            <person name="Xu Z.Y."/>
            <person name="Chen M.L."/>
            <person name="Du X.Y."/>
            <person name="Qiu B.Y."/>
            <person name="Chen P.T."/>
            <person name="Zhang W."/>
            <person name="Slipinski A."/>
            <person name="Escalona H.E."/>
            <person name="Waterhouse R.M."/>
            <person name="Zwick A."/>
            <person name="Pang H."/>
        </authorList>
    </citation>
    <scope>NUCLEOTIDE SEQUENCE [LARGE SCALE GENOMIC DNA]</scope>
    <source>
        <strain evidence="1">SYSU2018</strain>
    </source>
</reference>
<dbReference type="Proteomes" id="UP001516400">
    <property type="component" value="Unassembled WGS sequence"/>
</dbReference>
<sequence>MSLMNKLNRIGPMILLFGTPDETAKKPEVEILPSTSTFTAWVLPPRYDFNQDQERPLMPYLE</sequence>
<keyword evidence="2" id="KW-1185">Reference proteome</keyword>
<comment type="caution">
    <text evidence="1">The sequence shown here is derived from an EMBL/GenBank/DDBJ whole genome shotgun (WGS) entry which is preliminary data.</text>
</comment>
<feature type="non-terminal residue" evidence="1">
    <location>
        <position position="62"/>
    </location>
</feature>
<name>A0ABD2NUN1_9CUCU</name>
<protein>
    <submittedName>
        <fullName evidence="1">Uncharacterized protein</fullName>
    </submittedName>
</protein>
<dbReference type="AlphaFoldDB" id="A0ABD2NUN1"/>
<gene>
    <name evidence="1" type="ORF">HHI36_005609</name>
</gene>